<proteinExistence type="predicted"/>
<sequence>MTEAHREEILLNMEALAKQGLRVLALASKEYIVPADKDAPLDRKIIEENLAFCGLVGLYDPPRPESAGAVAECHRAGIAVHMLTGDHPGTARALLFKLAFS</sequence>
<dbReference type="Pfam" id="PF13246">
    <property type="entry name" value="Cation_ATPase"/>
    <property type="match status" value="1"/>
</dbReference>
<dbReference type="InterPro" id="IPR023214">
    <property type="entry name" value="HAD_sf"/>
</dbReference>
<protein>
    <submittedName>
        <fullName evidence="2">Na+ ATPase</fullName>
    </submittedName>
</protein>
<dbReference type="AlphaFoldDB" id="A0A177ADW9"/>
<dbReference type="InterPro" id="IPR023299">
    <property type="entry name" value="ATPase_P-typ_cyto_dom_N"/>
</dbReference>
<dbReference type="GeneID" id="36285842"/>
<dbReference type="SUPFAM" id="SSF81660">
    <property type="entry name" value="Metal cation-transporting ATPase, ATP-binding domain N"/>
    <property type="match status" value="1"/>
</dbReference>
<comment type="subcellular location">
    <subcellularLocation>
        <location evidence="1">Membrane</location>
        <topology evidence="1">Multi-pass membrane protein</topology>
    </subcellularLocation>
</comment>
<dbReference type="PRINTS" id="PR00119">
    <property type="entry name" value="CATATPASE"/>
</dbReference>
<accession>A0A177ADW9</accession>
<dbReference type="GO" id="GO:0000166">
    <property type="term" value="F:nucleotide binding"/>
    <property type="evidence" value="ECO:0007669"/>
    <property type="project" value="InterPro"/>
</dbReference>
<dbReference type="Gene3D" id="3.40.1110.10">
    <property type="entry name" value="Calcium-transporting ATPase, cytoplasmic domain N"/>
    <property type="match status" value="1"/>
</dbReference>
<name>A0A177ADW9_9PEZI</name>
<dbReference type="Gene3D" id="3.40.50.1000">
    <property type="entry name" value="HAD superfamily/HAD-like"/>
    <property type="match status" value="1"/>
</dbReference>
<evidence type="ECO:0000313" key="2">
    <source>
        <dbReference type="EMBL" id="OAF60267.1"/>
    </source>
</evidence>
<evidence type="ECO:0000256" key="1">
    <source>
        <dbReference type="ARBA" id="ARBA00004141"/>
    </source>
</evidence>
<dbReference type="EMBL" id="KV441392">
    <property type="protein sequence ID" value="OAF60267.1"/>
    <property type="molecule type" value="Genomic_DNA"/>
</dbReference>
<organism evidence="2">
    <name type="scientific">Pseudogymnoascus destructans</name>
    <dbReference type="NCBI Taxonomy" id="655981"/>
    <lineage>
        <taxon>Eukaryota</taxon>
        <taxon>Fungi</taxon>
        <taxon>Dikarya</taxon>
        <taxon>Ascomycota</taxon>
        <taxon>Pezizomycotina</taxon>
        <taxon>Leotiomycetes</taxon>
        <taxon>Thelebolales</taxon>
        <taxon>Thelebolaceae</taxon>
        <taxon>Pseudogymnoascus</taxon>
    </lineage>
</organism>
<reference evidence="2" key="1">
    <citation type="submission" date="2016-03" db="EMBL/GenBank/DDBJ databases">
        <title>Updated assembly of Pseudogymnoascus destructans, the fungus causing white-nose syndrome of bats.</title>
        <authorList>
            <person name="Palmer J.M."/>
            <person name="Drees K.P."/>
            <person name="Foster J.T."/>
            <person name="Lindner D.L."/>
        </authorList>
    </citation>
    <scope>NUCLEOTIDE SEQUENCE [LARGE SCALE GENOMIC DNA]</scope>
    <source>
        <strain evidence="2">20631-21</strain>
    </source>
</reference>
<dbReference type="OrthoDB" id="3352408at2759"/>
<dbReference type="SUPFAM" id="SSF56784">
    <property type="entry name" value="HAD-like"/>
    <property type="match status" value="1"/>
</dbReference>
<dbReference type="GO" id="GO:0016020">
    <property type="term" value="C:membrane"/>
    <property type="evidence" value="ECO:0007669"/>
    <property type="project" value="UniProtKB-SubCell"/>
</dbReference>
<dbReference type="Proteomes" id="UP000077154">
    <property type="component" value="Unassembled WGS sequence"/>
</dbReference>
<dbReference type="PANTHER" id="PTHR42861">
    <property type="entry name" value="CALCIUM-TRANSPORTING ATPASE"/>
    <property type="match status" value="1"/>
</dbReference>
<dbReference type="RefSeq" id="XP_024325549.1">
    <property type="nucleotide sequence ID" value="XM_024466419.1"/>
</dbReference>
<dbReference type="InterPro" id="IPR036412">
    <property type="entry name" value="HAD-like_sf"/>
</dbReference>
<gene>
    <name evidence="2" type="primary">ENA1_1</name>
    <name evidence="2" type="ORF">VC83_02763</name>
</gene>